<dbReference type="PATRIC" id="fig|294.194.peg.3527"/>
<gene>
    <name evidence="1" type="ORF">PFLmoz3_03177</name>
</gene>
<comment type="caution">
    <text evidence="1">The sequence shown here is derived from an EMBL/GenBank/DDBJ whole genome shotgun (WGS) entry which is preliminary data.</text>
</comment>
<dbReference type="AlphaFoldDB" id="A0A120G7J3"/>
<accession>A0A120G7J3</accession>
<sequence length="118" mass="12506">MLDDQWVVHRALCQPLHQLVLPGIQHEARGLVEQAAAGIGMFAQGLHHPVLGRHIQHQAAAAIAADAGVVGGEGQHHHAAFAYLAATAIDLQVQVPGKAEHQLRMVMAVGNGRFEVVA</sequence>
<dbReference type="Proteomes" id="UP000061348">
    <property type="component" value="Unassembled WGS sequence"/>
</dbReference>
<organism evidence="1 2">
    <name type="scientific">Pseudomonas fluorescens</name>
    <dbReference type="NCBI Taxonomy" id="294"/>
    <lineage>
        <taxon>Bacteria</taxon>
        <taxon>Pseudomonadati</taxon>
        <taxon>Pseudomonadota</taxon>
        <taxon>Gammaproteobacteria</taxon>
        <taxon>Pseudomonadales</taxon>
        <taxon>Pseudomonadaceae</taxon>
        <taxon>Pseudomonas</taxon>
    </lineage>
</organism>
<proteinExistence type="predicted"/>
<evidence type="ECO:0000313" key="2">
    <source>
        <dbReference type="Proteomes" id="UP000061348"/>
    </source>
</evidence>
<name>A0A120G7J3_PSEFL</name>
<evidence type="ECO:0000313" key="1">
    <source>
        <dbReference type="EMBL" id="KWV87329.1"/>
    </source>
</evidence>
<reference evidence="1 2" key="1">
    <citation type="submission" date="2015-05" db="EMBL/GenBank/DDBJ databases">
        <title>A genomic and transcriptomic approach to investigate the blue pigment phenotype in Pseudomonas fluorescens.</title>
        <authorList>
            <person name="Andreani N.A."/>
            <person name="Cardazzo B."/>
        </authorList>
    </citation>
    <scope>NUCLEOTIDE SEQUENCE [LARGE SCALE GENOMIC DNA]</scope>
    <source>
        <strain evidence="1 2">Ps_22</strain>
    </source>
</reference>
<protein>
    <submittedName>
        <fullName evidence="1">Uncharacterized protein</fullName>
    </submittedName>
</protein>
<dbReference type="EMBL" id="LCYA01000078">
    <property type="protein sequence ID" value="KWV87329.1"/>
    <property type="molecule type" value="Genomic_DNA"/>
</dbReference>